<evidence type="ECO:0000256" key="2">
    <source>
        <dbReference type="ARBA" id="ARBA00004370"/>
    </source>
</evidence>
<evidence type="ECO:0000256" key="1">
    <source>
        <dbReference type="ARBA" id="ARBA00000085"/>
    </source>
</evidence>
<dbReference type="InterPro" id="IPR036890">
    <property type="entry name" value="HATPase_C_sf"/>
</dbReference>
<keyword evidence="5" id="KW-0808">Transferase</keyword>
<feature type="transmembrane region" description="Helical" evidence="8">
    <location>
        <begin position="20"/>
        <end position="38"/>
    </location>
</feature>
<dbReference type="Proteomes" id="UP001501353">
    <property type="component" value="Unassembled WGS sequence"/>
</dbReference>
<dbReference type="SMART" id="SM00387">
    <property type="entry name" value="HATPase_c"/>
    <property type="match status" value="1"/>
</dbReference>
<dbReference type="PROSITE" id="PS50885">
    <property type="entry name" value="HAMP"/>
    <property type="match status" value="1"/>
</dbReference>
<dbReference type="InterPro" id="IPR011712">
    <property type="entry name" value="Sig_transdc_His_kin_sub3_dim/P"/>
</dbReference>
<feature type="transmembrane region" description="Helical" evidence="8">
    <location>
        <begin position="161"/>
        <end position="184"/>
    </location>
</feature>
<dbReference type="InterPro" id="IPR003594">
    <property type="entry name" value="HATPase_dom"/>
</dbReference>
<feature type="domain" description="Histidine kinase" evidence="9">
    <location>
        <begin position="268"/>
        <end position="460"/>
    </location>
</feature>
<evidence type="ECO:0000256" key="5">
    <source>
        <dbReference type="ARBA" id="ARBA00022679"/>
    </source>
</evidence>
<name>A0ABP7T1B0_9BURK</name>
<evidence type="ECO:0000256" key="6">
    <source>
        <dbReference type="ARBA" id="ARBA00022777"/>
    </source>
</evidence>
<dbReference type="RefSeq" id="WP_344762581.1">
    <property type="nucleotide sequence ID" value="NZ_BAAAZE010000007.1"/>
</dbReference>
<evidence type="ECO:0000313" key="12">
    <source>
        <dbReference type="Proteomes" id="UP001501353"/>
    </source>
</evidence>
<keyword evidence="8" id="KW-1133">Transmembrane helix</keyword>
<evidence type="ECO:0000259" key="9">
    <source>
        <dbReference type="PROSITE" id="PS50109"/>
    </source>
</evidence>
<keyword evidence="4" id="KW-0597">Phosphoprotein</keyword>
<evidence type="ECO:0000259" key="10">
    <source>
        <dbReference type="PROSITE" id="PS50885"/>
    </source>
</evidence>
<dbReference type="InterPro" id="IPR005467">
    <property type="entry name" value="His_kinase_dom"/>
</dbReference>
<dbReference type="CDD" id="cd06225">
    <property type="entry name" value="HAMP"/>
    <property type="match status" value="1"/>
</dbReference>
<dbReference type="PANTHER" id="PTHR24421">
    <property type="entry name" value="NITRATE/NITRITE SENSOR PROTEIN NARX-RELATED"/>
    <property type="match status" value="1"/>
</dbReference>
<dbReference type="Gene3D" id="1.20.5.1930">
    <property type="match status" value="1"/>
</dbReference>
<comment type="catalytic activity">
    <reaction evidence="1">
        <text>ATP + protein L-histidine = ADP + protein N-phospho-L-histidine.</text>
        <dbReference type="EC" id="2.7.13.3"/>
    </reaction>
</comment>
<organism evidence="11 12">
    <name type="scientific">Actimicrobium antarcticum</name>
    <dbReference type="NCBI Taxonomy" id="1051899"/>
    <lineage>
        <taxon>Bacteria</taxon>
        <taxon>Pseudomonadati</taxon>
        <taxon>Pseudomonadota</taxon>
        <taxon>Betaproteobacteria</taxon>
        <taxon>Burkholderiales</taxon>
        <taxon>Oxalobacteraceae</taxon>
        <taxon>Actimicrobium</taxon>
    </lineage>
</organism>
<dbReference type="PANTHER" id="PTHR24421:SF58">
    <property type="entry name" value="SIGNAL TRANSDUCTION HISTIDINE-PROTEIN KINASE_PHOSPHATASE UHPB"/>
    <property type="match status" value="1"/>
</dbReference>
<comment type="subcellular location">
    <subcellularLocation>
        <location evidence="2">Membrane</location>
    </subcellularLocation>
</comment>
<keyword evidence="12" id="KW-1185">Reference proteome</keyword>
<comment type="caution">
    <text evidence="11">The sequence shown here is derived from an EMBL/GenBank/DDBJ whole genome shotgun (WGS) entry which is preliminary data.</text>
</comment>
<protein>
    <recommendedName>
        <fullName evidence="3">histidine kinase</fullName>
        <ecNumber evidence="3">2.7.13.3</ecNumber>
    </recommendedName>
</protein>
<gene>
    <name evidence="11" type="ORF">GCM10022212_14260</name>
</gene>
<proteinExistence type="predicted"/>
<keyword evidence="7" id="KW-0902">Two-component regulatory system</keyword>
<dbReference type="SMART" id="SM00304">
    <property type="entry name" value="HAMP"/>
    <property type="match status" value="1"/>
</dbReference>
<dbReference type="InterPro" id="IPR003660">
    <property type="entry name" value="HAMP_dom"/>
</dbReference>
<evidence type="ECO:0000313" key="11">
    <source>
        <dbReference type="EMBL" id="GAA4019236.1"/>
    </source>
</evidence>
<feature type="domain" description="HAMP" evidence="10">
    <location>
        <begin position="180"/>
        <end position="232"/>
    </location>
</feature>
<evidence type="ECO:0000256" key="8">
    <source>
        <dbReference type="SAM" id="Phobius"/>
    </source>
</evidence>
<dbReference type="EC" id="2.7.13.3" evidence="3"/>
<dbReference type="Gene3D" id="6.10.340.10">
    <property type="match status" value="1"/>
</dbReference>
<keyword evidence="8" id="KW-0812">Transmembrane</keyword>
<sequence length="463" mass="50742">MTAPTPHAPPARALGLRQKINLIFGLVSMLVLGLLVTVQIQSARTSVHEEIEASNRIATQLLGRITWFYSMGGLDHLAGFLQETGRVRANELRLQDQTGRLIYASPPSTYKLGRDAPDWYEALVTPTLKPTTILLNGGQLIITPNPTRSVLDAWDDLKRVVLVEAFLLLVADLLAFLVVGHWLAPLDLVQNGLRAIERGQHQVRLPPLDGKEAGEMGRTFNRMAQAVEENIQVRQASADTQARLAAQRDFTTLLHQRIEEERTALARELHDELGQSLTAMRSIAKSLLQQAALQDSASQRSVQMLFDTAGSTADALHRMIPRLRPIQLDGMGLADALRDLVTELQLNNPALDITFKVDPELNVLPDALEIPLYRIAQEALTNVIRHAGASHVLVWLRQQDGNLRLSVCDNGKGVTGTLVRAGHYGVRGMQERAESLGGILQLQPGPDGGLEVDVSIPMNEAAA</sequence>
<evidence type="ECO:0000256" key="4">
    <source>
        <dbReference type="ARBA" id="ARBA00022553"/>
    </source>
</evidence>
<dbReference type="SUPFAM" id="SSF55874">
    <property type="entry name" value="ATPase domain of HSP90 chaperone/DNA topoisomerase II/histidine kinase"/>
    <property type="match status" value="1"/>
</dbReference>
<dbReference type="EMBL" id="BAAAZE010000007">
    <property type="protein sequence ID" value="GAA4019236.1"/>
    <property type="molecule type" value="Genomic_DNA"/>
</dbReference>
<keyword evidence="8" id="KW-0472">Membrane</keyword>
<accession>A0ABP7T1B0</accession>
<dbReference type="CDD" id="cd16917">
    <property type="entry name" value="HATPase_UhpB-NarQ-NarX-like"/>
    <property type="match status" value="1"/>
</dbReference>
<reference evidence="12" key="1">
    <citation type="journal article" date="2019" name="Int. J. Syst. Evol. Microbiol.">
        <title>The Global Catalogue of Microorganisms (GCM) 10K type strain sequencing project: providing services to taxonomists for standard genome sequencing and annotation.</title>
        <authorList>
            <consortium name="The Broad Institute Genomics Platform"/>
            <consortium name="The Broad Institute Genome Sequencing Center for Infectious Disease"/>
            <person name="Wu L."/>
            <person name="Ma J."/>
        </authorList>
    </citation>
    <scope>NUCLEOTIDE SEQUENCE [LARGE SCALE GENOMIC DNA]</scope>
    <source>
        <strain evidence="12">JCM 16673</strain>
    </source>
</reference>
<dbReference type="Gene3D" id="3.30.565.10">
    <property type="entry name" value="Histidine kinase-like ATPase, C-terminal domain"/>
    <property type="match status" value="1"/>
</dbReference>
<dbReference type="GO" id="GO:0016301">
    <property type="term" value="F:kinase activity"/>
    <property type="evidence" value="ECO:0007669"/>
    <property type="project" value="UniProtKB-KW"/>
</dbReference>
<dbReference type="PROSITE" id="PS50109">
    <property type="entry name" value="HIS_KIN"/>
    <property type="match status" value="1"/>
</dbReference>
<keyword evidence="6 11" id="KW-0418">Kinase</keyword>
<dbReference type="Pfam" id="PF02518">
    <property type="entry name" value="HATPase_c"/>
    <property type="match status" value="1"/>
</dbReference>
<evidence type="ECO:0000256" key="7">
    <source>
        <dbReference type="ARBA" id="ARBA00023012"/>
    </source>
</evidence>
<dbReference type="InterPro" id="IPR050482">
    <property type="entry name" value="Sensor_HK_TwoCompSys"/>
</dbReference>
<dbReference type="Pfam" id="PF00672">
    <property type="entry name" value="HAMP"/>
    <property type="match status" value="1"/>
</dbReference>
<dbReference type="Pfam" id="PF07730">
    <property type="entry name" value="HisKA_3"/>
    <property type="match status" value="1"/>
</dbReference>
<evidence type="ECO:0000256" key="3">
    <source>
        <dbReference type="ARBA" id="ARBA00012438"/>
    </source>
</evidence>